<comment type="caution">
    <text evidence="2">The sequence shown here is derived from an EMBL/GenBank/DDBJ whole genome shotgun (WGS) entry which is preliminary data.</text>
</comment>
<dbReference type="NCBIfam" id="NF005585">
    <property type="entry name" value="PRK07283.1"/>
    <property type="match status" value="1"/>
</dbReference>
<evidence type="ECO:0000259" key="1">
    <source>
        <dbReference type="Pfam" id="PF01248"/>
    </source>
</evidence>
<accession>A0A1Y4QYZ2</accession>
<name>A0A1Y4QYZ2_9ENTE</name>
<sequence>MNKQKVLNLLGLAQRAGKLVTGEELVTKEIQAQKTKYVFVASDAGKNTLKKLQDKSRYYEIPLSEAFTSLELTQALGKPRKAIAVMDHGFAKKMGELLNE</sequence>
<evidence type="ECO:0000313" key="3">
    <source>
        <dbReference type="Proteomes" id="UP000196074"/>
    </source>
</evidence>
<dbReference type="EMBL" id="NFLC01000009">
    <property type="protein sequence ID" value="OUQ10517.1"/>
    <property type="molecule type" value="Genomic_DNA"/>
</dbReference>
<evidence type="ECO:0000313" key="2">
    <source>
        <dbReference type="EMBL" id="OUQ10517.1"/>
    </source>
</evidence>
<dbReference type="SUPFAM" id="SSF55315">
    <property type="entry name" value="L30e-like"/>
    <property type="match status" value="1"/>
</dbReference>
<reference evidence="3" key="1">
    <citation type="submission" date="2017-04" db="EMBL/GenBank/DDBJ databases">
        <title>Function of individual gut microbiota members based on whole genome sequencing of pure cultures obtained from chicken caecum.</title>
        <authorList>
            <person name="Medvecky M."/>
            <person name="Cejkova D."/>
            <person name="Polansky O."/>
            <person name="Karasova D."/>
            <person name="Kubasova T."/>
            <person name="Cizek A."/>
            <person name="Rychlik I."/>
        </authorList>
    </citation>
    <scope>NUCLEOTIDE SEQUENCE [LARGE SCALE GENOMIC DNA]</scope>
    <source>
        <strain evidence="3">An144</strain>
    </source>
</reference>
<dbReference type="Proteomes" id="UP000196074">
    <property type="component" value="Unassembled WGS sequence"/>
</dbReference>
<dbReference type="AlphaFoldDB" id="A0A1Y4QYZ2"/>
<dbReference type="RefSeq" id="WP_047242516.1">
    <property type="nucleotide sequence ID" value="NZ_CP144495.1"/>
</dbReference>
<dbReference type="GO" id="GO:0005840">
    <property type="term" value="C:ribosome"/>
    <property type="evidence" value="ECO:0007669"/>
    <property type="project" value="UniProtKB-KW"/>
</dbReference>
<dbReference type="Pfam" id="PF01248">
    <property type="entry name" value="Ribosomal_L7Ae"/>
    <property type="match status" value="1"/>
</dbReference>
<keyword evidence="2" id="KW-0689">Ribosomal protein</keyword>
<protein>
    <submittedName>
        <fullName evidence="2">50S ribosomal protein L7</fullName>
    </submittedName>
</protein>
<dbReference type="InterPro" id="IPR029064">
    <property type="entry name" value="Ribosomal_eL30-like_sf"/>
</dbReference>
<gene>
    <name evidence="2" type="ORF">B5E88_06030</name>
</gene>
<proteinExistence type="predicted"/>
<organism evidence="2 3">
    <name type="scientific">Enterococcus cecorum</name>
    <dbReference type="NCBI Taxonomy" id="44008"/>
    <lineage>
        <taxon>Bacteria</taxon>
        <taxon>Bacillati</taxon>
        <taxon>Bacillota</taxon>
        <taxon>Bacilli</taxon>
        <taxon>Lactobacillales</taxon>
        <taxon>Enterococcaceae</taxon>
        <taxon>Enterococcus</taxon>
    </lineage>
</organism>
<feature type="domain" description="Ribosomal protein eL8/eL30/eS12/Gadd45" evidence="1">
    <location>
        <begin position="5"/>
        <end position="92"/>
    </location>
</feature>
<dbReference type="InterPro" id="IPR004038">
    <property type="entry name" value="Ribosomal_eL8/eL30/eS12/Gad45"/>
</dbReference>
<keyword evidence="2" id="KW-0687">Ribonucleoprotein</keyword>
<dbReference type="Gene3D" id="3.30.1330.30">
    <property type="match status" value="1"/>
</dbReference>